<feature type="compositionally biased region" description="Polar residues" evidence="1">
    <location>
        <begin position="4346"/>
        <end position="4355"/>
    </location>
</feature>
<feature type="compositionally biased region" description="Low complexity" evidence="1">
    <location>
        <begin position="4129"/>
        <end position="4139"/>
    </location>
</feature>
<dbReference type="Gene3D" id="2.160.20.10">
    <property type="entry name" value="Single-stranded right-handed beta-helix, Pectin lyase-like"/>
    <property type="match status" value="1"/>
</dbReference>
<dbReference type="Proteomes" id="UP000020735">
    <property type="component" value="Unassembled WGS sequence"/>
</dbReference>
<feature type="compositionally biased region" description="Polar residues" evidence="1">
    <location>
        <begin position="3119"/>
        <end position="3136"/>
    </location>
</feature>
<reference evidence="3 4" key="1">
    <citation type="submission" date="2014-02" db="EMBL/GenBank/DDBJ databases">
        <title>Comparative genomics and transcriptomics to identify genetic mechanisms underlying the emergence of carbapenem resistant Acinetobacter baumannii (CRAb).</title>
        <authorList>
            <person name="Harris A.D."/>
            <person name="Johnson K.J."/>
            <person name="George J."/>
            <person name="Shefchek K."/>
            <person name="Daugherty S.C."/>
            <person name="Parankush S."/>
            <person name="Sadzewicz L."/>
            <person name="Tallon L."/>
            <person name="Sengamalay N."/>
            <person name="Hazen T.H."/>
            <person name="Rasko D.A."/>
        </authorList>
    </citation>
    <scope>NUCLEOTIDE SEQUENCE [LARGE SCALE GENOMIC DNA]</scope>
    <source>
        <strain evidence="3 4">99063</strain>
    </source>
</reference>
<evidence type="ECO:0000313" key="4">
    <source>
        <dbReference type="Proteomes" id="UP000020735"/>
    </source>
</evidence>
<feature type="region of interest" description="Disordered" evidence="1">
    <location>
        <begin position="457"/>
        <end position="485"/>
    </location>
</feature>
<dbReference type="NCBIfam" id="TIGR01731">
    <property type="entry name" value="fil_hemag_20aa"/>
    <property type="match status" value="49"/>
</dbReference>
<organism evidence="3 4">
    <name type="scientific">Acinetobacter baumannii 99063</name>
    <dbReference type="NCBI Taxonomy" id="1310630"/>
    <lineage>
        <taxon>Bacteria</taxon>
        <taxon>Pseudomonadati</taxon>
        <taxon>Pseudomonadota</taxon>
        <taxon>Gammaproteobacteria</taxon>
        <taxon>Moraxellales</taxon>
        <taxon>Moraxellaceae</taxon>
        <taxon>Acinetobacter</taxon>
        <taxon>Acinetobacter calcoaceticus/baumannii complex</taxon>
    </lineage>
</organism>
<feature type="compositionally biased region" description="Low complexity" evidence="1">
    <location>
        <begin position="3104"/>
        <end position="3118"/>
    </location>
</feature>
<feature type="region of interest" description="Disordered" evidence="1">
    <location>
        <begin position="3058"/>
        <end position="3136"/>
    </location>
</feature>
<dbReference type="InterPro" id="IPR044927">
    <property type="entry name" value="Endonuclea_NS_2"/>
</dbReference>
<feature type="region of interest" description="Disordered" evidence="1">
    <location>
        <begin position="4876"/>
        <end position="4896"/>
    </location>
</feature>
<dbReference type="InterPro" id="IPR008619">
    <property type="entry name" value="Filamentous_hemagglutn_rpt"/>
</dbReference>
<feature type="compositionally biased region" description="Gly residues" evidence="1">
    <location>
        <begin position="459"/>
        <end position="468"/>
    </location>
</feature>
<evidence type="ECO:0000259" key="2">
    <source>
        <dbReference type="SMART" id="SM00912"/>
    </source>
</evidence>
<feature type="region of interest" description="Disordered" evidence="1">
    <location>
        <begin position="4126"/>
        <end position="4190"/>
    </location>
</feature>
<dbReference type="RefSeq" id="WP_079282095.1">
    <property type="nucleotide sequence ID" value="NZ_JEXJ01000070.1"/>
</dbReference>
<dbReference type="InterPro" id="IPR011050">
    <property type="entry name" value="Pectin_lyase_fold/virulence"/>
</dbReference>
<feature type="compositionally biased region" description="Polar residues" evidence="1">
    <location>
        <begin position="4365"/>
        <end position="4377"/>
    </location>
</feature>
<sequence length="4985" mass="520963">MNKNRYRIIFSHARGMFIAVAEIVKSKTKQAGQSQGQVGTDSTIDSVLPIHYKKLNPLNFAVIGCLGALVISLPMSSVAETQIIADKGAPTSQQPTILNSANGTTQVNIQTPSAGGVSRNTYTQFDVGQEGAILNNSRNNTQTQLGGWVQGNPWLAKGEAKVILNEVNSNNPSQLKGYIEVAGKQAQVVIANPSGLICDGCGVINADRFTLTTGQAVMNQGYLESFRVREGQVTIEGKGLNGSLTPYTDIYARALKVNAGLYANELNTVLGQNDIQVKDQVAPQITATTAATTTPQPNFALDVGQLGGMYAGKIFLVGTEQGLGVRNAGTINSTQSTLTLNANGDLINNGNLIANKDQVQLKAQNIQNTGNISSATSQILVESQNLNNSGLISSADELHLQNQSTITNSGTLNAARIAINSKNLKNSGSIEQTGIQGLDLKSGSMTNLGGKIGIAKSNTGGGTGGSTGGSVPTVPTDPSKDGGSLGVVTPVDTTPKTYDTGFIHVSDVLNNDQGAIVANGGVDLDSQNGLDNQGGQLNLGTINIKGNSFNNDQGQLTVKSANIQTSSFTNQQGQLASNSTLNIQTQSANNKDGKIQSIGQLDLAVTGELNNVDGQIASGANINVTASDLKNQSGVVYSENQAVNIKANKAIDNTEGLIQAKTNLNLNSQSLNNTSGQIVADQIKQKHVTVNNNQGSIAAQQNLNSTAQQFDNTQGQIHAKSIKLQHDQLKNTGSVYADQDLTVTGQNIQNAGTLGAGKNVQISSSTLEHSVGGLIAAGLDREGKLGDAGDVTIRSDQVGLHGQTLAGGNLKVQAQSNIDAAKGQLQAQNIELDSVTGNISTQAGSVVAQNQLKLTSQNLINNQQGLLSSQDLILTAKQLDNSQGKIQHTGNNEFTLDFVNGLNNKAGEISSNASSINLNTSALNNETGKIIHAGNQQLNITADQLQGAQGQILSNGQLLLKGGQVVLDGATTSANQINISADSLSHQKGQMVQRGTLKPLTLAIKDQLNNQLGFIQSRSGLQLKTTTLNNQGGQLSSALNYDVQLDVAALLDNSQSGKIYAGQNGVIQAGSIDNSLSGLISAQNALTLTSLGIINNQSGKIVANQDVTLTSNGLDNSSGQIGSSQGIVAISAGSGVVNNTSGTLQAEKDLTVTADQINNQSGLMNSQSSLSLSSRKDVNNTSGQIIAKQDVTTHSQGLTNNSGQIGSVQGNVSLDAGLGDLNNQAGKILAAQDLTLSAQNLDNQSGLISAQKKLALKVQKLNNLKGQIQSGDAIEIMGQSLNNQGGSIETNADLTLNIKGALDNSQSGKLTGNTTKITAGSINNSNKGQINAIDTLTVLSQQAINNQTGVMAANQNVSIQSQGLDNTSGQIGSVQGSLTIDAQKEKLLNTSGSLQAGTSLKITSGDLNNDSGTILALTDNTITSTGDVSNKAGKIASNAHTTVTTQNLTNQAGTIQSGSGSALDLVINGALDNSQAGQLLSGASLNLQVNSLDNSQQGQISAQDALNIISAGLINNQAGTLVANQNVTLSSEGLNNNQGQIGSIQGGLAIDAGDQALTNQSGILQAKSDVTIKALSIDSTEGQIISQAKVDVQSQKEVNNQQGLISADQGIQVNSQGLNNNLGNISSAQGNIVLNAGQGVLSNQTGKVIAGQALQLSAGQVDNSQTGQLNSQTTLDIQATKDINNQSGIIAANQQVNLNSQGLNNNQGQIVSLNDALTVNSGSGVLDNQSGTLQAKGDIQLNAEQVNSQSGLISSEAGIDLQVNQLVDNSSGQIIANNAVQIQSQGLKNNQGQIASVNDVLNINSGSGTLENQAGLLQAQGDIQLTADRLLNQSGLINTQGKLSAQINQDIDNSAGQIVANQAVQLNSQGLNNNAGQVGSVAGHVILDAGSGDLSNQSGKIISAQDLTLNAQHVDNQSGLISAQQQLVLNTQGLNNLKGQIISGTNLTFVGQDLNNQGGLLQTNADLDLNLSGVLDNSLAGQLYSGGQTTIKAASVDNSAQGQINSQGDLNITTAQDINNTEGVIVATKQMQLKSQGLENTAGQIGTEQGDLLIETGDLALNNGTGAIQSGKSLSLDVNGLTNSGVISALDQLTVNSQGDVNNDHGQILSNKQLQLTGQNLSNQTGIIQSGEQSNLILDINGILNNQAGQIHGGANTQIHANSINNSQQGQISAQDALNIISAGLVDNQAGQMIANQNVTLTSQGLNNNQGQIGSIQGSLTVDAGNQALSNQSGTLQAKSDVSVKALSIDNTAGQINTQGNINLLSQQSINNTQGVIVGDQSININSQGLNNNQGQIGTQGDLTVQAGTQVLQNQTGLLQAGQNLNISAAAIDNLLSGQINAQGSAILQSTGLVNNETGTITANQDITLTSQGLNNTQGQIGSVVGSLNLDSGQQILNNQSGSLLSGHQINIHAAGLNNTQGQIVAQQVLDIDAELQALNNQQGLISSDTVNITSGLLNNDQGLIQSNSAMMIDTQGQSLINTNSGTQGGLLSQGNLSLKNVGLLDNKLGYLASGQNLGLSANQVQNSGGTLLAAQNLKLQGIGQNQLLNNQSGQILSMGDMQLSVEHINNQGKLASTDADSHIMATGQLDIQTQQLDNQNTLVADTVQGIDAGNLNLNAAIVNNQSGAIRSSQNSQLNISQQLNNQSGEISAVKQLGIQGDQLAMNNLNGQLLAGENLNINAKSLTGDGKVLSLGNADIQLKDSYQHNATAQLQANQNLSLTSAGDINNDGTINAGNQLQLSAVNISNSNNAKIESHDTQLIAQQQINNTGLINGDLTTLTADTVNNQGTGRIYGTDLAISTNTLNNLPDANGTAPVIASRGDMNLGVNVLNNLANTQDYDSQALIFSAGNLYLGGALDENRKATGQATVINNESATIESLGDMRLSTQTINNINKNFSTHEVEVSRQEGLNKYFDGVWANFDGTVFRYMHPGEDSSSYDYDEVITETQVLTSAPAKIIAGGNMDLSGSQVINDKSQIFAGGNLTNTGGTITNTEVLGNRETNVSGWQHLYEKRSGKDFFGDYQFSFSSVETIKLPVSQTIEHYPLNQTNQDITRVSNNTSSNNITSAQTNTTNVNGLKGTDQTTDVGQAGTSQGQNLSVSDSGQTAQGTDAQTTSQNPDISQTTQNNDVTVSTSQVDVADAQKAQGQDLVSAQPNAVQSDIQVSNLNQDTANTQAKNNTTQVSVLEQLQGQTAEQVSEASTTDQANAPDQAGTGEQLEIRTINNSQFKVANNALYRVGADSKAGYLIETDSSFTNYNQWLSSDYMLDALGLDPALQQKRLGDGFYEQRMVQDQIANLTGYRFLEGYGSDEEQYKALMNNGVTYAKQYGLRPGIALTPAQIAQLTSDIVWLVEKDVTLPDGTQTKALAPQVYVKARAGDLKGDGTLLSGNSIKFNLDGDLLNTATIAGREAVQITADNVNNLMGRIQGNAVDITSKKDLNNIGGSIQAKDTMAMNVGGNLNVTSTTRTTDTQVGGFSASTTGLDRVAGLYVGDIQAGAVDLNKATFVLNVAGNSVLKGAEINNSNGATLINTQGNVDIGAVQIGKQEQLNLDAKNNYKIAQQQDIGSQISSAGTLAIQGKNITGKAVQFSSQIGNVELLAENDIQLENGLTQSTASSQFAYKSSFGGKKSSTYNAHETVSQANQINAGQNVILNSQQGNITAIDLKATAGNNIQIQAEQGNVQLLSALNEKSESSTSSKKNAATYNNRQSGYIDQEVAQTTLKAGNTVDVNAAKNIELQANDVQAGQSIYVGNTQMQRQADGTLKAADGSVMPENVTLSTLETHDQQWDEQQKGYRGIAKELVKGLAVGMSGLEALAPGLKLNKKITVGESNNQRTEQIRQTGTSLNAANIAVGSSGQTTLTSADLTAKNVALSGQKVTLNAAEEQNIESSSHSTETIEGLGVKLNKDSIRLGGFVSEKDKNTLTVTETTHKAGSINTDNLSINGGKGVDILGQNIKATGDTTIDHGRGELNIGGYENKTTTEEKTKNEKTSVEVGVRNAYLDAALAVGAVKDAASALKDAKDAYSQAQRDYAAGKLTKEALDDSKANVAMATANLASAQIAVGASAAAAAASSATYGFTIGANGERIETTTNSNQTQGHWQGSNLELNNLTLKSEGQNANIQGSRLTATGTTTFNGTKDLNVTAGTEHSTQESSSKTNSQSISYSSGGGGSASIGKQTSQSQSESLTHVNSEVALNRTEGQLNKLNIQGGEVSIADRGNLQVNQIHVESLQDTAKSSNSSKGGSIGAGFGSSGISNVSASYNQSKGSSDSAWVNNTSKLLIGDKDHDANLDAMGVKQVTNIGGVIANATKNADGTLTDHKGLNYSGALELKDIQDHNYNSSRGLNVSTTIGKTTQEKDGQKSKYPNGSTTLGLQSNGQETEQLTKAMMGQGTVKNTTELTNHDINTTQEITRDQTTGMLNGSFTVDHRLLSESGRAEIVQQQKDLPRNAEIVGKMTAAGVTSLGVATAALATKDQNLKQAYDTVMNPARTFDFVQKHPEAATVLEQFKNGNYDGLLQTKGSIQLLAQALGQDVDVLTTSMTSFLGIKGAYDHQTNTVVLDVNNENRSSILSTTGHEIAHGQGISNETSADLVGKSVDWAFSSGVKNNEATIDQYKDQLGDGKDASTQAQNVAVLEKDNTKALDAISDHADQIDEKTSYWQDIKHLGCWSKECTVAYQKMDAAQEKAFRLGQAKAVTKFMNDIKNLPNVPKEVYDALTNDPMGAMAAIWDGVKNIPGELWQTGKTITNVNLVGNSPAEFEKLGNAEMTTVLNAVSAGTITVAKKGGKIVVEAAKKVKLKADFDPSLNVQTNGFSLPPKTTLKVINIKADQAIKGTKEYDILNNPPANSHVKLDNGTEFKTNSYGRVDEVEFQPSLTKNPRDSRQTAVGKQGNKGDVGGHIQGCSLGGTCDNFNLFPQNSNFNNSAYKKWENEIRGALKNGEQVGKVKVQFDRSNPTNIRPDSLKIDYSINGVKLRKTFTNESSK</sequence>
<feature type="compositionally biased region" description="Polar residues" evidence="1">
    <location>
        <begin position="3192"/>
        <end position="3209"/>
    </location>
</feature>
<feature type="compositionally biased region" description="Polar residues" evidence="1">
    <location>
        <begin position="4140"/>
        <end position="4160"/>
    </location>
</feature>
<dbReference type="SUPFAM" id="SSF56954">
    <property type="entry name" value="Outer membrane efflux proteins (OEP)"/>
    <property type="match status" value="1"/>
</dbReference>
<dbReference type="InterPro" id="IPR008638">
    <property type="entry name" value="FhaB/CdiA-like_TPS"/>
</dbReference>
<feature type="compositionally biased region" description="Polar residues" evidence="1">
    <location>
        <begin position="3082"/>
        <end position="3103"/>
    </location>
</feature>
<dbReference type="SUPFAM" id="SSF51126">
    <property type="entry name" value="Pectin lyase-like"/>
    <property type="match status" value="1"/>
</dbReference>
<gene>
    <name evidence="3" type="ORF">J529_3190</name>
</gene>
<evidence type="ECO:0000313" key="3">
    <source>
        <dbReference type="EMBL" id="EXC47359.1"/>
    </source>
</evidence>
<dbReference type="Pfam" id="PF13018">
    <property type="entry name" value="ESPR"/>
    <property type="match status" value="1"/>
</dbReference>
<dbReference type="InterPro" id="IPR012334">
    <property type="entry name" value="Pectin_lyas_fold"/>
</dbReference>
<feature type="region of interest" description="Disordered" evidence="1">
    <location>
        <begin position="4346"/>
        <end position="4377"/>
    </location>
</feature>
<accession>A0A009S1G7</accession>
<dbReference type="Pfam" id="PF05594">
    <property type="entry name" value="Fil_haemagg"/>
    <property type="match status" value="24"/>
</dbReference>
<dbReference type="SMART" id="SM00912">
    <property type="entry name" value="Haemagg_act"/>
    <property type="match status" value="1"/>
</dbReference>
<dbReference type="Pfam" id="PF13930">
    <property type="entry name" value="Endonuclea_NS_2"/>
    <property type="match status" value="1"/>
</dbReference>
<proteinExistence type="predicted"/>
<dbReference type="PATRIC" id="fig|1310630.3.peg.3113"/>
<evidence type="ECO:0000256" key="1">
    <source>
        <dbReference type="SAM" id="MobiDB-lite"/>
    </source>
</evidence>
<dbReference type="InterPro" id="IPR024973">
    <property type="entry name" value="ESPR"/>
</dbReference>
<feature type="compositionally biased region" description="Low complexity" evidence="1">
    <location>
        <begin position="3058"/>
        <end position="3075"/>
    </location>
</feature>
<dbReference type="EMBL" id="JEXJ01000070">
    <property type="protein sequence ID" value="EXC47359.1"/>
    <property type="molecule type" value="Genomic_DNA"/>
</dbReference>
<name>A0A009S1G7_ACIBA</name>
<feature type="region of interest" description="Disordered" evidence="1">
    <location>
        <begin position="3192"/>
        <end position="3215"/>
    </location>
</feature>
<protein>
    <submittedName>
        <fullName evidence="3">Hemagluttinin repeat family protein</fullName>
    </submittedName>
</protein>
<feature type="domain" description="Filamentous haemagglutinin FhaB/tRNA nuclease CdiA-like TPS" evidence="2">
    <location>
        <begin position="101"/>
        <end position="221"/>
    </location>
</feature>
<dbReference type="InterPro" id="IPR010069">
    <property type="entry name" value="CdiA_FHA1_rpt"/>
</dbReference>
<feature type="compositionally biased region" description="Polar residues" evidence="1">
    <location>
        <begin position="4178"/>
        <end position="4190"/>
    </location>
</feature>
<comment type="caution">
    <text evidence="3">The sequence shown here is derived from an EMBL/GenBank/DDBJ whole genome shotgun (WGS) entry which is preliminary data.</text>
</comment>